<evidence type="ECO:0000313" key="1">
    <source>
        <dbReference type="EMBL" id="KAI5673454.1"/>
    </source>
</evidence>
<organism evidence="1 2">
    <name type="scientific">Catharanthus roseus</name>
    <name type="common">Madagascar periwinkle</name>
    <name type="synonym">Vinca rosea</name>
    <dbReference type="NCBI Taxonomy" id="4058"/>
    <lineage>
        <taxon>Eukaryota</taxon>
        <taxon>Viridiplantae</taxon>
        <taxon>Streptophyta</taxon>
        <taxon>Embryophyta</taxon>
        <taxon>Tracheophyta</taxon>
        <taxon>Spermatophyta</taxon>
        <taxon>Magnoliopsida</taxon>
        <taxon>eudicotyledons</taxon>
        <taxon>Gunneridae</taxon>
        <taxon>Pentapetalae</taxon>
        <taxon>asterids</taxon>
        <taxon>lamiids</taxon>
        <taxon>Gentianales</taxon>
        <taxon>Apocynaceae</taxon>
        <taxon>Rauvolfioideae</taxon>
        <taxon>Vinceae</taxon>
        <taxon>Catharanthinae</taxon>
        <taxon>Catharanthus</taxon>
    </lineage>
</organism>
<keyword evidence="2" id="KW-1185">Reference proteome</keyword>
<dbReference type="EMBL" id="CM044703">
    <property type="protein sequence ID" value="KAI5673454.1"/>
    <property type="molecule type" value="Genomic_DNA"/>
</dbReference>
<proteinExistence type="predicted"/>
<gene>
    <name evidence="1" type="ORF">M9H77_13818</name>
</gene>
<sequence length="132" mass="14208">MIERMTWSLSDVRLIADPKQRGSIYGPSAPSICLDVAESEIVDPTGPSSFPSAAIEVGGPSSSQIVGATKVCFIEGGIEGGPDGIVSNSDDGDANDDKNKQSQIRKRLFRTPKYDEFNLETDLANLVFTRWG</sequence>
<comment type="caution">
    <text evidence="1">The sequence shown here is derived from an EMBL/GenBank/DDBJ whole genome shotgun (WGS) entry which is preliminary data.</text>
</comment>
<protein>
    <submittedName>
        <fullName evidence="1">Uncharacterized protein</fullName>
    </submittedName>
</protein>
<dbReference type="Proteomes" id="UP001060085">
    <property type="component" value="Linkage Group LG03"/>
</dbReference>
<evidence type="ECO:0000313" key="2">
    <source>
        <dbReference type="Proteomes" id="UP001060085"/>
    </source>
</evidence>
<name>A0ACC0BLH9_CATRO</name>
<reference evidence="2" key="1">
    <citation type="journal article" date="2023" name="Nat. Plants">
        <title>Single-cell RNA sequencing provides a high-resolution roadmap for understanding the multicellular compartmentation of specialized metabolism.</title>
        <authorList>
            <person name="Sun S."/>
            <person name="Shen X."/>
            <person name="Li Y."/>
            <person name="Li Y."/>
            <person name="Wang S."/>
            <person name="Li R."/>
            <person name="Zhang H."/>
            <person name="Shen G."/>
            <person name="Guo B."/>
            <person name="Wei J."/>
            <person name="Xu J."/>
            <person name="St-Pierre B."/>
            <person name="Chen S."/>
            <person name="Sun C."/>
        </authorList>
    </citation>
    <scope>NUCLEOTIDE SEQUENCE [LARGE SCALE GENOMIC DNA]</scope>
</reference>
<accession>A0ACC0BLH9</accession>